<dbReference type="PANTHER" id="PTHR30606">
    <property type="entry name" value="LIPID A BIOSYNTHESIS LAUROYL ACYLTRANSFERASE"/>
    <property type="match status" value="1"/>
</dbReference>
<evidence type="ECO:0000256" key="5">
    <source>
        <dbReference type="ARBA" id="ARBA00023136"/>
    </source>
</evidence>
<evidence type="ECO:0000256" key="3">
    <source>
        <dbReference type="ARBA" id="ARBA00022519"/>
    </source>
</evidence>
<comment type="subcellular location">
    <subcellularLocation>
        <location evidence="1">Cell inner membrane</location>
    </subcellularLocation>
</comment>
<keyword evidence="2" id="KW-1003">Cell membrane</keyword>
<evidence type="ECO:0000256" key="6">
    <source>
        <dbReference type="ARBA" id="ARBA00023315"/>
    </source>
</evidence>
<comment type="caution">
    <text evidence="7">The sequence shown here is derived from an EMBL/GenBank/DDBJ whole genome shotgun (WGS) entry which is preliminary data.</text>
</comment>
<dbReference type="GO" id="GO:0005886">
    <property type="term" value="C:plasma membrane"/>
    <property type="evidence" value="ECO:0007669"/>
    <property type="project" value="UniProtKB-SubCell"/>
</dbReference>
<gene>
    <name evidence="7" type="ORF">GQ651_04080</name>
</gene>
<accession>A0A7C9MUN1</accession>
<evidence type="ECO:0000313" key="8">
    <source>
        <dbReference type="Proteomes" id="UP000480350"/>
    </source>
</evidence>
<sequence length="304" mass="33442">MTDSPITIRERAVDLSARGALGLARLLPYALRVRLFGWVFSRIVAPLAGWRKRIDANARLAMPELSADERARLQRVVPDNVGRTLIEIYSGAEFLERVADAPRRGPGVAALEEARAQGRPMVLVTAHLGNYDAVRGTLSRQGFPMGALYKRMTNRAFNEHYVTAISAIATPVFPTDGKGVGGLVRYLKDGGIIGIVADVASTKAPVLSFFGQPAHTPLSAAEWALKYDAVMVPLFGIRQPDGLSFELLIEEPIRHTTPEDMMQTYNDVVERIVREDPAQWFWVHNRWKLSAAARAEAEARSAAG</sequence>
<dbReference type="GO" id="GO:0009247">
    <property type="term" value="P:glycolipid biosynthetic process"/>
    <property type="evidence" value="ECO:0007669"/>
    <property type="project" value="UniProtKB-ARBA"/>
</dbReference>
<protein>
    <submittedName>
        <fullName evidence="7">Lauroyl acyltransferase</fullName>
    </submittedName>
</protein>
<dbReference type="InterPro" id="IPR004960">
    <property type="entry name" value="LipA_acyltrans"/>
</dbReference>
<dbReference type="AlphaFoldDB" id="A0A7C9MUN1"/>
<name>A0A7C9MUN1_9RHOB</name>
<dbReference type="RefSeq" id="WP_160762926.1">
    <property type="nucleotide sequence ID" value="NZ_WUPT01000001.1"/>
</dbReference>
<dbReference type="CDD" id="cd07984">
    <property type="entry name" value="LPLAT_LABLAT-like"/>
    <property type="match status" value="1"/>
</dbReference>
<keyword evidence="4 7" id="KW-0808">Transferase</keyword>
<keyword evidence="6 7" id="KW-0012">Acyltransferase</keyword>
<keyword evidence="3" id="KW-0997">Cell inner membrane</keyword>
<dbReference type="GO" id="GO:0016746">
    <property type="term" value="F:acyltransferase activity"/>
    <property type="evidence" value="ECO:0007669"/>
    <property type="project" value="UniProtKB-KW"/>
</dbReference>
<dbReference type="Pfam" id="PF03279">
    <property type="entry name" value="Lip_A_acyltrans"/>
    <property type="match status" value="1"/>
</dbReference>
<dbReference type="PANTHER" id="PTHR30606:SF10">
    <property type="entry name" value="PHOSPHATIDYLINOSITOL MANNOSIDE ACYLTRANSFERASE"/>
    <property type="match status" value="1"/>
</dbReference>
<dbReference type="EMBL" id="WUPT01000001">
    <property type="protein sequence ID" value="MXQ07020.1"/>
    <property type="molecule type" value="Genomic_DNA"/>
</dbReference>
<reference evidence="7 8" key="2">
    <citation type="submission" date="2020-03" db="EMBL/GenBank/DDBJ databases">
        <title>Kangsaoukella pontilimi gen. nov., sp. nov., a new member of the family Rhodobacteraceae isolated from a tidal mudflat.</title>
        <authorList>
            <person name="Kim I.S."/>
        </authorList>
    </citation>
    <scope>NUCLEOTIDE SEQUENCE [LARGE SCALE GENOMIC DNA]</scope>
    <source>
        <strain evidence="7 8">GH1-50</strain>
    </source>
</reference>
<keyword evidence="8" id="KW-1185">Reference proteome</keyword>
<evidence type="ECO:0000256" key="1">
    <source>
        <dbReference type="ARBA" id="ARBA00004533"/>
    </source>
</evidence>
<keyword evidence="5" id="KW-0472">Membrane</keyword>
<evidence type="ECO:0000256" key="2">
    <source>
        <dbReference type="ARBA" id="ARBA00022475"/>
    </source>
</evidence>
<proteinExistence type="predicted"/>
<dbReference type="Proteomes" id="UP000480350">
    <property type="component" value="Unassembled WGS sequence"/>
</dbReference>
<reference evidence="7 8" key="1">
    <citation type="submission" date="2019-12" db="EMBL/GenBank/DDBJ databases">
        <authorList>
            <person name="Lee S.D."/>
        </authorList>
    </citation>
    <scope>NUCLEOTIDE SEQUENCE [LARGE SCALE GENOMIC DNA]</scope>
    <source>
        <strain evidence="7 8">GH1-50</strain>
    </source>
</reference>
<organism evidence="7 8">
    <name type="scientific">Kangsaoukella pontilimi</name>
    <dbReference type="NCBI Taxonomy" id="2691042"/>
    <lineage>
        <taxon>Bacteria</taxon>
        <taxon>Pseudomonadati</taxon>
        <taxon>Pseudomonadota</taxon>
        <taxon>Alphaproteobacteria</taxon>
        <taxon>Rhodobacterales</taxon>
        <taxon>Paracoccaceae</taxon>
        <taxon>Kangsaoukella</taxon>
    </lineage>
</organism>
<evidence type="ECO:0000313" key="7">
    <source>
        <dbReference type="EMBL" id="MXQ07020.1"/>
    </source>
</evidence>
<evidence type="ECO:0000256" key="4">
    <source>
        <dbReference type="ARBA" id="ARBA00022679"/>
    </source>
</evidence>